<dbReference type="GO" id="GO:0002189">
    <property type="term" value="C:ribose phosphate diphosphokinase complex"/>
    <property type="evidence" value="ECO:0007669"/>
    <property type="project" value="TreeGrafter"/>
</dbReference>
<dbReference type="Pfam" id="PF13793">
    <property type="entry name" value="Pribosyltran_N"/>
    <property type="match status" value="1"/>
</dbReference>
<name>A0A383F6Q3_9ZZZZ</name>
<feature type="non-terminal residue" evidence="3">
    <location>
        <position position="84"/>
    </location>
</feature>
<protein>
    <recommendedName>
        <fullName evidence="2">Ribose-phosphate pyrophosphokinase N-terminal domain-containing protein</fullName>
    </recommendedName>
</protein>
<dbReference type="SMART" id="SM01400">
    <property type="entry name" value="Pribosyltran_N"/>
    <property type="match status" value="1"/>
</dbReference>
<dbReference type="GO" id="GO:0000287">
    <property type="term" value="F:magnesium ion binding"/>
    <property type="evidence" value="ECO:0007669"/>
    <property type="project" value="InterPro"/>
</dbReference>
<accession>A0A383F6Q3</accession>
<dbReference type="InterPro" id="IPR005946">
    <property type="entry name" value="Rib-P_diPkinase"/>
</dbReference>
<dbReference type="InterPro" id="IPR029099">
    <property type="entry name" value="Pribosyltran_N"/>
</dbReference>
<dbReference type="FunFam" id="3.40.50.2020:FF:000014">
    <property type="entry name" value="Ribose-phosphate pyrophosphokinase 1"/>
    <property type="match status" value="1"/>
</dbReference>
<dbReference type="AlphaFoldDB" id="A0A383F6Q3"/>
<evidence type="ECO:0000256" key="1">
    <source>
        <dbReference type="ARBA" id="ARBA00022727"/>
    </source>
</evidence>
<dbReference type="InterPro" id="IPR029057">
    <property type="entry name" value="PRTase-like"/>
</dbReference>
<feature type="domain" description="Ribose-phosphate pyrophosphokinase N-terminal" evidence="2">
    <location>
        <begin position="10"/>
        <end position="84"/>
    </location>
</feature>
<dbReference type="SUPFAM" id="SSF53271">
    <property type="entry name" value="PRTase-like"/>
    <property type="match status" value="1"/>
</dbReference>
<dbReference type="GO" id="GO:0006015">
    <property type="term" value="P:5-phosphoribose 1-diphosphate biosynthetic process"/>
    <property type="evidence" value="ECO:0007669"/>
    <property type="project" value="TreeGrafter"/>
</dbReference>
<evidence type="ECO:0000313" key="3">
    <source>
        <dbReference type="EMBL" id="SVE64333.1"/>
    </source>
</evidence>
<gene>
    <name evidence="3" type="ORF">METZ01_LOCUS517187</name>
</gene>
<dbReference type="Gene3D" id="3.40.50.2020">
    <property type="match status" value="1"/>
</dbReference>
<reference evidence="3" key="1">
    <citation type="submission" date="2018-05" db="EMBL/GenBank/DDBJ databases">
        <authorList>
            <person name="Lanie J.A."/>
            <person name="Ng W.-L."/>
            <person name="Kazmierczak K.M."/>
            <person name="Andrzejewski T.M."/>
            <person name="Davidsen T.M."/>
            <person name="Wayne K.J."/>
            <person name="Tettelin H."/>
            <person name="Glass J.I."/>
            <person name="Rusch D."/>
            <person name="Podicherti R."/>
            <person name="Tsui H.-C.T."/>
            <person name="Winkler M.E."/>
        </authorList>
    </citation>
    <scope>NUCLEOTIDE SEQUENCE</scope>
</reference>
<dbReference type="EMBL" id="UINC01231689">
    <property type="protein sequence ID" value="SVE64333.1"/>
    <property type="molecule type" value="Genomic_DNA"/>
</dbReference>
<dbReference type="GO" id="GO:0005737">
    <property type="term" value="C:cytoplasm"/>
    <property type="evidence" value="ECO:0007669"/>
    <property type="project" value="TreeGrafter"/>
</dbReference>
<dbReference type="GO" id="GO:0006164">
    <property type="term" value="P:purine nucleotide biosynthetic process"/>
    <property type="evidence" value="ECO:0007669"/>
    <property type="project" value="TreeGrafter"/>
</dbReference>
<evidence type="ECO:0000259" key="2">
    <source>
        <dbReference type="Pfam" id="PF13793"/>
    </source>
</evidence>
<organism evidence="3">
    <name type="scientific">marine metagenome</name>
    <dbReference type="NCBI Taxonomy" id="408172"/>
    <lineage>
        <taxon>unclassified sequences</taxon>
        <taxon>metagenomes</taxon>
        <taxon>ecological metagenomes</taxon>
    </lineage>
</organism>
<proteinExistence type="predicted"/>
<sequence>MEQNLNGRVLIFSGRANIELAQDICKYMNIELGRTVIKDFSDEEIYVRIEENVRGGDVFVIQPTCYPGNKNLMELLIMIDALKR</sequence>
<dbReference type="PANTHER" id="PTHR10210">
    <property type="entry name" value="RIBOSE-PHOSPHATE DIPHOSPHOKINASE FAMILY MEMBER"/>
    <property type="match status" value="1"/>
</dbReference>
<dbReference type="GO" id="GO:0004749">
    <property type="term" value="F:ribose phosphate diphosphokinase activity"/>
    <property type="evidence" value="ECO:0007669"/>
    <property type="project" value="TreeGrafter"/>
</dbReference>
<dbReference type="PANTHER" id="PTHR10210:SF41">
    <property type="entry name" value="RIBOSE-PHOSPHATE PYROPHOSPHOKINASE 1, CHLOROPLASTIC"/>
    <property type="match status" value="1"/>
</dbReference>
<keyword evidence="1" id="KW-0545">Nucleotide biosynthesis</keyword>